<keyword evidence="1" id="KW-1133">Transmembrane helix</keyword>
<feature type="transmembrane region" description="Helical" evidence="1">
    <location>
        <begin position="266"/>
        <end position="285"/>
    </location>
</feature>
<protein>
    <submittedName>
        <fullName evidence="2">DUF819 domain-containing protein</fullName>
    </submittedName>
</protein>
<name>A0ABW5J962_9BACT</name>
<dbReference type="PANTHER" id="PTHR34289">
    <property type="entry name" value="PROTEIN, PUTATIVE (DUF819)-RELATED"/>
    <property type="match status" value="1"/>
</dbReference>
<feature type="transmembrane region" description="Helical" evidence="1">
    <location>
        <begin position="40"/>
        <end position="62"/>
    </location>
</feature>
<keyword evidence="1" id="KW-0472">Membrane</keyword>
<feature type="transmembrane region" description="Helical" evidence="1">
    <location>
        <begin position="384"/>
        <end position="407"/>
    </location>
</feature>
<evidence type="ECO:0000313" key="3">
    <source>
        <dbReference type="Proteomes" id="UP001597510"/>
    </source>
</evidence>
<comment type="caution">
    <text evidence="2">The sequence shown here is derived from an EMBL/GenBank/DDBJ whole genome shotgun (WGS) entry which is preliminary data.</text>
</comment>
<feature type="transmembrane region" description="Helical" evidence="1">
    <location>
        <begin position="325"/>
        <end position="346"/>
    </location>
</feature>
<reference evidence="3" key="1">
    <citation type="journal article" date="2019" name="Int. J. Syst. Evol. Microbiol.">
        <title>The Global Catalogue of Microorganisms (GCM) 10K type strain sequencing project: providing services to taxonomists for standard genome sequencing and annotation.</title>
        <authorList>
            <consortium name="The Broad Institute Genomics Platform"/>
            <consortium name="The Broad Institute Genome Sequencing Center for Infectious Disease"/>
            <person name="Wu L."/>
            <person name="Ma J."/>
        </authorList>
    </citation>
    <scope>NUCLEOTIDE SEQUENCE [LARGE SCALE GENOMIC DNA]</scope>
    <source>
        <strain evidence="3">KCTC 52344</strain>
    </source>
</reference>
<feature type="transmembrane region" description="Helical" evidence="1">
    <location>
        <begin position="74"/>
        <end position="92"/>
    </location>
</feature>
<feature type="transmembrane region" description="Helical" evidence="1">
    <location>
        <begin position="297"/>
        <end position="319"/>
    </location>
</feature>
<evidence type="ECO:0000256" key="1">
    <source>
        <dbReference type="SAM" id="Phobius"/>
    </source>
</evidence>
<dbReference type="EMBL" id="JBHULC010000009">
    <property type="protein sequence ID" value="MFD2521240.1"/>
    <property type="molecule type" value="Genomic_DNA"/>
</dbReference>
<dbReference type="InterPro" id="IPR008537">
    <property type="entry name" value="DUF819"/>
</dbReference>
<dbReference type="Proteomes" id="UP001597510">
    <property type="component" value="Unassembled WGS sequence"/>
</dbReference>
<feature type="transmembrane region" description="Helical" evidence="1">
    <location>
        <begin position="229"/>
        <end position="254"/>
    </location>
</feature>
<sequence>MNPTSPLISNDAIVLGILLCTLALIFYSTKIKALEKVYKIVPPILLCFFIPGLFSSFNVISADVSQLDETASRFLLPTCLVFFTLGIDFQAIRRLGGKALFVFLIGAVGVMVGGPVGLWVGKWLDPGFLNRNGEEVWRGLATIAGSWTGGNANQLALKEIFQPTPNVFAQTSVIDVLFSELWLGLLLYFVGKAALIDKKMRADASVIEEIRIKVENNGVKQKNPDFQELLILLAVGFGITAVAHLLADTIAPFIEQNYPALKAYSLASKSFWIVTIASSSGLILSTTKARNLEMWGATKFGILFLYMLIATIGMQLHIFDAFKNPTLFIVGLVWIMIHAIFTLIATRIVRAPFFFTAVGSQANVGGVASASVVAAAFHPSLAPIGVLLAILGNAIGTYCGYVTGLIMQWIAN</sequence>
<proteinExistence type="predicted"/>
<keyword evidence="1" id="KW-0812">Transmembrane</keyword>
<feature type="transmembrane region" description="Helical" evidence="1">
    <location>
        <begin position="99"/>
        <end position="120"/>
    </location>
</feature>
<evidence type="ECO:0000313" key="2">
    <source>
        <dbReference type="EMBL" id="MFD2521240.1"/>
    </source>
</evidence>
<gene>
    <name evidence="2" type="ORF">ACFSR2_10115</name>
</gene>
<feature type="transmembrane region" description="Helical" evidence="1">
    <location>
        <begin position="353"/>
        <end position="378"/>
    </location>
</feature>
<dbReference type="RefSeq" id="WP_340237216.1">
    <property type="nucleotide sequence ID" value="NZ_JBBEWC010000007.1"/>
</dbReference>
<feature type="transmembrane region" description="Helical" evidence="1">
    <location>
        <begin position="12"/>
        <end position="28"/>
    </location>
</feature>
<dbReference type="Pfam" id="PF05684">
    <property type="entry name" value="DUF819"/>
    <property type="match status" value="1"/>
</dbReference>
<keyword evidence="3" id="KW-1185">Reference proteome</keyword>
<accession>A0ABW5J962</accession>
<feature type="transmembrane region" description="Helical" evidence="1">
    <location>
        <begin position="167"/>
        <end position="191"/>
    </location>
</feature>
<dbReference type="PANTHER" id="PTHR34289:SF8">
    <property type="entry name" value="DUF819 DOMAIN-CONTAINING PROTEIN"/>
    <property type="match status" value="1"/>
</dbReference>
<organism evidence="2 3">
    <name type="scientific">Emticicia soli</name>
    <dbReference type="NCBI Taxonomy" id="2027878"/>
    <lineage>
        <taxon>Bacteria</taxon>
        <taxon>Pseudomonadati</taxon>
        <taxon>Bacteroidota</taxon>
        <taxon>Cytophagia</taxon>
        <taxon>Cytophagales</taxon>
        <taxon>Leadbetterellaceae</taxon>
        <taxon>Emticicia</taxon>
    </lineage>
</organism>